<evidence type="ECO:0000313" key="2">
    <source>
        <dbReference type="Proteomes" id="UP000824890"/>
    </source>
</evidence>
<dbReference type="EMBL" id="JAGKQM010000011">
    <property type="protein sequence ID" value="KAH0903557.1"/>
    <property type="molecule type" value="Genomic_DNA"/>
</dbReference>
<gene>
    <name evidence="1" type="ORF">HID58_043060</name>
</gene>
<proteinExistence type="predicted"/>
<reference evidence="1 2" key="1">
    <citation type="submission" date="2021-05" db="EMBL/GenBank/DDBJ databases">
        <title>Genome Assembly of Synthetic Allotetraploid Brassica napus Reveals Homoeologous Exchanges between Subgenomes.</title>
        <authorList>
            <person name="Davis J.T."/>
        </authorList>
    </citation>
    <scope>NUCLEOTIDE SEQUENCE [LARGE SCALE GENOMIC DNA]</scope>
    <source>
        <strain evidence="2">cv. Da-Ae</strain>
        <tissue evidence="1">Seedling</tissue>
    </source>
</reference>
<comment type="caution">
    <text evidence="1">The sequence shown here is derived from an EMBL/GenBank/DDBJ whole genome shotgun (WGS) entry which is preliminary data.</text>
</comment>
<organism evidence="1 2">
    <name type="scientific">Brassica napus</name>
    <name type="common">Rape</name>
    <dbReference type="NCBI Taxonomy" id="3708"/>
    <lineage>
        <taxon>Eukaryota</taxon>
        <taxon>Viridiplantae</taxon>
        <taxon>Streptophyta</taxon>
        <taxon>Embryophyta</taxon>
        <taxon>Tracheophyta</taxon>
        <taxon>Spermatophyta</taxon>
        <taxon>Magnoliopsida</taxon>
        <taxon>eudicotyledons</taxon>
        <taxon>Gunneridae</taxon>
        <taxon>Pentapetalae</taxon>
        <taxon>rosids</taxon>
        <taxon>malvids</taxon>
        <taxon>Brassicales</taxon>
        <taxon>Brassicaceae</taxon>
        <taxon>Brassiceae</taxon>
        <taxon>Brassica</taxon>
    </lineage>
</organism>
<name>A0ABQ8BFD8_BRANA</name>
<accession>A0ABQ8BFD8</accession>
<sequence length="253" mass="28627">VGVGETDAVVLCISPIPEVVFVSHSEEDCVDRTEKVKKIWKPKERTESETEEKNRALRLSESLETHKALWAETSFTRHGVGLSQTETKPIQTLKPPTVTLKSEVKKREKDKACGPAFLETHKAPWAETSFTRHRVGLSQTETKPIQTLKPPTVTLKSEVKKREKDKACGPALQFYIVIRLWRGFVILADSAKENSQDERNDAEDEPPAKLSSAVVKVYEAMTLPEPAPRHFPKKKDPKMVNRSRRMLASFLPF</sequence>
<protein>
    <submittedName>
        <fullName evidence="1">Uncharacterized protein</fullName>
    </submittedName>
</protein>
<evidence type="ECO:0000313" key="1">
    <source>
        <dbReference type="EMBL" id="KAH0903557.1"/>
    </source>
</evidence>
<feature type="non-terminal residue" evidence="1">
    <location>
        <position position="1"/>
    </location>
</feature>
<keyword evidence="2" id="KW-1185">Reference proteome</keyword>
<dbReference type="Proteomes" id="UP000824890">
    <property type="component" value="Unassembled WGS sequence"/>
</dbReference>